<keyword evidence="1" id="KW-0472">Membrane</keyword>
<protein>
    <submittedName>
        <fullName evidence="2">Uncharacterized protein</fullName>
    </submittedName>
</protein>
<accession>A0A8H6XV14</accession>
<name>A0A8H6XV14_9AGAR</name>
<dbReference type="AlphaFoldDB" id="A0A8H6XV14"/>
<keyword evidence="1" id="KW-1133">Transmembrane helix</keyword>
<proteinExistence type="predicted"/>
<dbReference type="EMBL" id="JACAZI010000012">
    <property type="protein sequence ID" value="KAF7346911.1"/>
    <property type="molecule type" value="Genomic_DNA"/>
</dbReference>
<keyword evidence="3" id="KW-1185">Reference proteome</keyword>
<feature type="transmembrane region" description="Helical" evidence="1">
    <location>
        <begin position="124"/>
        <end position="148"/>
    </location>
</feature>
<comment type="caution">
    <text evidence="2">The sequence shown here is derived from an EMBL/GenBank/DDBJ whole genome shotgun (WGS) entry which is preliminary data.</text>
</comment>
<evidence type="ECO:0000256" key="1">
    <source>
        <dbReference type="SAM" id="Phobius"/>
    </source>
</evidence>
<sequence>MPSPLTSAETTVLGGLDLAVSADIFLQGVLCAQFAHCMNLNTRDCLSLKLFVTGLALLTTLKTIQILGVRWMQNVTLFKDSGAALSLWATHWVPKLTPILEALVAVYVQSFFCRRLLTISRNVYVVILCMIAFTFALFSGIVAVFFTFTNISSPNYSTWTTN</sequence>
<dbReference type="OrthoDB" id="3268841at2759"/>
<dbReference type="Proteomes" id="UP000620124">
    <property type="component" value="Unassembled WGS sequence"/>
</dbReference>
<gene>
    <name evidence="2" type="ORF">MVEN_01443400</name>
</gene>
<organism evidence="2 3">
    <name type="scientific">Mycena venus</name>
    <dbReference type="NCBI Taxonomy" id="2733690"/>
    <lineage>
        <taxon>Eukaryota</taxon>
        <taxon>Fungi</taxon>
        <taxon>Dikarya</taxon>
        <taxon>Basidiomycota</taxon>
        <taxon>Agaricomycotina</taxon>
        <taxon>Agaricomycetes</taxon>
        <taxon>Agaricomycetidae</taxon>
        <taxon>Agaricales</taxon>
        <taxon>Marasmiineae</taxon>
        <taxon>Mycenaceae</taxon>
        <taxon>Mycena</taxon>
    </lineage>
</organism>
<keyword evidence="1" id="KW-0812">Transmembrane</keyword>
<evidence type="ECO:0000313" key="3">
    <source>
        <dbReference type="Proteomes" id="UP000620124"/>
    </source>
</evidence>
<reference evidence="2" key="1">
    <citation type="submission" date="2020-05" db="EMBL/GenBank/DDBJ databases">
        <title>Mycena genomes resolve the evolution of fungal bioluminescence.</title>
        <authorList>
            <person name="Tsai I.J."/>
        </authorList>
    </citation>
    <scope>NUCLEOTIDE SEQUENCE</scope>
    <source>
        <strain evidence="2">CCC161011</strain>
    </source>
</reference>
<feature type="transmembrane region" description="Helical" evidence="1">
    <location>
        <begin position="50"/>
        <end position="72"/>
    </location>
</feature>
<feature type="transmembrane region" description="Helical" evidence="1">
    <location>
        <begin position="20"/>
        <end position="38"/>
    </location>
</feature>
<feature type="transmembrane region" description="Helical" evidence="1">
    <location>
        <begin position="92"/>
        <end position="112"/>
    </location>
</feature>
<evidence type="ECO:0000313" key="2">
    <source>
        <dbReference type="EMBL" id="KAF7346911.1"/>
    </source>
</evidence>